<name>A0A6B3NE57_9CYAN</name>
<reference evidence="1" key="1">
    <citation type="submission" date="2019-11" db="EMBL/GenBank/DDBJ databases">
        <title>Genomic insights into an expanded diversity of filamentous marine cyanobacteria reveals the extraordinary biosynthetic potential of Moorea and Okeania.</title>
        <authorList>
            <person name="Ferreira Leao T."/>
            <person name="Wang M."/>
            <person name="Moss N."/>
            <person name="Da Silva R."/>
            <person name="Sanders J."/>
            <person name="Nurk S."/>
            <person name="Gurevich A."/>
            <person name="Humphrey G."/>
            <person name="Reher R."/>
            <person name="Zhu Q."/>
            <person name="Belda-Ferre P."/>
            <person name="Glukhov E."/>
            <person name="Rex R."/>
            <person name="Dorrestein P.C."/>
            <person name="Knight R."/>
            <person name="Pevzner P."/>
            <person name="Gerwick W.H."/>
            <person name="Gerwick L."/>
        </authorList>
    </citation>
    <scope>NUCLEOTIDE SEQUENCE</scope>
    <source>
        <strain evidence="1">SIO1C4</strain>
    </source>
</reference>
<proteinExistence type="predicted"/>
<protein>
    <submittedName>
        <fullName evidence="1">Uncharacterized protein</fullName>
    </submittedName>
</protein>
<gene>
    <name evidence="1" type="ORF">F6J89_12455</name>
</gene>
<dbReference type="AlphaFoldDB" id="A0A6B3NE57"/>
<dbReference type="EMBL" id="JAAHFQ010000209">
    <property type="protein sequence ID" value="NER28414.1"/>
    <property type="molecule type" value="Genomic_DNA"/>
</dbReference>
<accession>A0A6B3NE57</accession>
<comment type="caution">
    <text evidence="1">The sequence shown here is derived from an EMBL/GenBank/DDBJ whole genome shotgun (WGS) entry which is preliminary data.</text>
</comment>
<evidence type="ECO:0000313" key="1">
    <source>
        <dbReference type="EMBL" id="NER28414.1"/>
    </source>
</evidence>
<sequence length="283" mass="31763">MIRVRLAFYSLTLTGISTLIGAFANPLQKLEVWSQPEYGAFGIAYNKKFLLRQSDRDYPLGFDREKAVKVAQVYLDSKESKIALCLTSLFSSGAALLIGGRFVSKCDLDKEVGRINQLSQEQLQLRQAKHNAALAAKSQELLHRYEVEEFLSEFGNPAGDDAEVEERLAADPFTRCLFLVQDGLSESEAVSQVWECPQGSPKHAERLQKYLQWLGEDEEPTKLPSIDFRSEFPEPMDSSTRKAIYKALGDGATEEEIVREVLGCCASKEPIGRAYLQYLIHKS</sequence>
<organism evidence="1">
    <name type="scientific">Symploca sp. SIO1C4</name>
    <dbReference type="NCBI Taxonomy" id="2607765"/>
    <lineage>
        <taxon>Bacteria</taxon>
        <taxon>Bacillati</taxon>
        <taxon>Cyanobacteriota</taxon>
        <taxon>Cyanophyceae</taxon>
        <taxon>Coleofasciculales</taxon>
        <taxon>Coleofasciculaceae</taxon>
        <taxon>Symploca</taxon>
    </lineage>
</organism>